<evidence type="ECO:0000256" key="1">
    <source>
        <dbReference type="SAM" id="MobiDB-lite"/>
    </source>
</evidence>
<protein>
    <recommendedName>
        <fullName evidence="5">Pv-fam-d protein</fullName>
    </recommendedName>
</protein>
<feature type="transmembrane region" description="Helical" evidence="2">
    <location>
        <begin position="215"/>
        <end position="235"/>
    </location>
</feature>
<evidence type="ECO:0000256" key="2">
    <source>
        <dbReference type="SAM" id="Phobius"/>
    </source>
</evidence>
<dbReference type="GeneID" id="14691417"/>
<evidence type="ECO:0008006" key="5">
    <source>
        <dbReference type="Google" id="ProtNLM"/>
    </source>
</evidence>
<feature type="compositionally biased region" description="Basic and acidic residues" evidence="1">
    <location>
        <begin position="145"/>
        <end position="154"/>
    </location>
</feature>
<dbReference type="OrthoDB" id="10319701at2759"/>
<dbReference type="RefSeq" id="XP_004221021.1">
    <property type="nucleotide sequence ID" value="XM_004220973.1"/>
</dbReference>
<dbReference type="VEuPathDB" id="PlasmoDB:PCYB_033010"/>
<feature type="region of interest" description="Disordered" evidence="1">
    <location>
        <begin position="125"/>
        <end position="161"/>
    </location>
</feature>
<dbReference type="Proteomes" id="UP000006319">
    <property type="component" value="Chromosome 3"/>
</dbReference>
<dbReference type="KEGG" id="pcy:PCYB_033010"/>
<dbReference type="PhylomeDB" id="K6USF6"/>
<keyword evidence="2" id="KW-0472">Membrane</keyword>
<feature type="transmembrane region" description="Helical" evidence="2">
    <location>
        <begin position="247"/>
        <end position="268"/>
    </location>
</feature>
<name>K6USF6_PLACD</name>
<keyword evidence="2" id="KW-1133">Transmembrane helix</keyword>
<accession>K6USF6</accession>
<proteinExistence type="predicted"/>
<gene>
    <name evidence="3" type="ORF">PCYB_033010</name>
</gene>
<reference evidence="3 4" key="1">
    <citation type="journal article" date="2012" name="Nat. Genet.">
        <title>Plasmodium cynomolgi genome sequences provide insight into Plasmodium vivax and the monkey malaria clade.</title>
        <authorList>
            <person name="Tachibana S."/>
            <person name="Sullivan S.A."/>
            <person name="Kawai S."/>
            <person name="Nakamura S."/>
            <person name="Kim H.R."/>
            <person name="Goto N."/>
            <person name="Arisue N."/>
            <person name="Palacpac N.M.Q."/>
            <person name="Honma H."/>
            <person name="Yagi M."/>
            <person name="Tougan T."/>
            <person name="Katakai Y."/>
            <person name="Kaneko O."/>
            <person name="Mita T."/>
            <person name="Kita K."/>
            <person name="Yasutomi Y."/>
            <person name="Sutton P.L."/>
            <person name="Shakhbatyan R."/>
            <person name="Horii T."/>
            <person name="Yasunaga T."/>
            <person name="Barnwell J.W."/>
            <person name="Escalante A.A."/>
            <person name="Carlton J.M."/>
            <person name="Tanabe K."/>
        </authorList>
    </citation>
    <scope>NUCLEOTIDE SEQUENCE [LARGE SCALE GENOMIC DNA]</scope>
    <source>
        <strain evidence="3 4">B</strain>
    </source>
</reference>
<keyword evidence="2" id="KW-0812">Transmembrane</keyword>
<sequence>MNITNNNSQKAYYRKDTIVTLGVRHRRLLMEEADEHFQQRCPPLKGKIQNLLKGDVQIFRHRLDELKQDDSSRKEFNPFITDCLFQKKVESSKEVCNKKTLDTFDSTINYYDPFDALKGDYDEGSKKTLDDSKRDDSSETEEEEERQKSFDSLEHPSQGKKKSASIMPTFLKELDDHFEFEMYYFLKGMSNANPYFMKGQGKFQKLAHSMKRYKLFLPLFAIPLASFVLKMTYTIAKGILPSSFSLFASYSSILLAGVAAIMALYYLYKIVKIYYIGHVFKKFNNSIIGVQNLHPKKDVLLISL</sequence>
<evidence type="ECO:0000313" key="3">
    <source>
        <dbReference type="EMBL" id="GAB64890.1"/>
    </source>
</evidence>
<organism evidence="3 4">
    <name type="scientific">Plasmodium cynomolgi (strain B)</name>
    <dbReference type="NCBI Taxonomy" id="1120755"/>
    <lineage>
        <taxon>Eukaryota</taxon>
        <taxon>Sar</taxon>
        <taxon>Alveolata</taxon>
        <taxon>Apicomplexa</taxon>
        <taxon>Aconoidasida</taxon>
        <taxon>Haemosporida</taxon>
        <taxon>Plasmodiidae</taxon>
        <taxon>Plasmodium</taxon>
        <taxon>Plasmodium (Plasmodium)</taxon>
    </lineage>
</organism>
<dbReference type="EMBL" id="DF157095">
    <property type="protein sequence ID" value="GAB64890.1"/>
    <property type="molecule type" value="Genomic_DNA"/>
</dbReference>
<dbReference type="AlphaFoldDB" id="K6USF6"/>
<dbReference type="OMA" id="HSMKRYK"/>
<evidence type="ECO:0000313" key="4">
    <source>
        <dbReference type="Proteomes" id="UP000006319"/>
    </source>
</evidence>
<feature type="compositionally biased region" description="Basic and acidic residues" evidence="1">
    <location>
        <begin position="125"/>
        <end position="137"/>
    </location>
</feature>
<keyword evidence="4" id="KW-1185">Reference proteome</keyword>